<gene>
    <name evidence="3" type="ORF">A9Q93_04870</name>
</gene>
<evidence type="ECO:0000259" key="1">
    <source>
        <dbReference type="Pfam" id="PF00534"/>
    </source>
</evidence>
<feature type="domain" description="Glycosyl transferase family 1" evidence="1">
    <location>
        <begin position="179"/>
        <end position="325"/>
    </location>
</feature>
<reference evidence="3 4" key="1">
    <citation type="journal article" date="2017" name="Proc. Natl. Acad. Sci. U.S.A.">
        <title>Simulation of Deepwater Horizon oil plume reveals substrate specialization within a complex community of hydrocarbon-degraders.</title>
        <authorList>
            <person name="Hu P."/>
            <person name="Dubinsky E.A."/>
            <person name="Probst A.J."/>
            <person name="Wang J."/>
            <person name="Sieber C.M.K."/>
            <person name="Tom L.M."/>
            <person name="Gardinali P."/>
            <person name="Banfield J.F."/>
            <person name="Atlas R.M."/>
            <person name="Andersen G.L."/>
        </authorList>
    </citation>
    <scope>NUCLEOTIDE SEQUENCE [LARGE SCALE GENOMIC DNA]</scope>
    <source>
        <strain evidence="3">35_9_T64</strain>
    </source>
</reference>
<proteinExistence type="predicted"/>
<comment type="caution">
    <text evidence="3">The sequence shown here is derived from an EMBL/GenBank/DDBJ whole genome shotgun (WGS) entry which is preliminary data.</text>
</comment>
<dbReference type="PANTHER" id="PTHR12526:SF630">
    <property type="entry name" value="GLYCOSYLTRANSFERASE"/>
    <property type="match status" value="1"/>
</dbReference>
<keyword evidence="3" id="KW-0808">Transferase</keyword>
<feature type="domain" description="Glycosyltransferase subfamily 4-like N-terminal" evidence="2">
    <location>
        <begin position="13"/>
        <end position="161"/>
    </location>
</feature>
<sequence length="357" mass="40319">MKVLQIIDSLEAGGAERMAVTIANALVGAGHDSHICVTRREGLLNESIDRNVRYLFLEKKGKLGLAAIFKLNNYIRVHQIDVVHAHSTSAFIAVLAFLFLRKKPLLVWHDHYGKANELDQRPLIFIRFISRNFDHVISVNPLLRDWAVKQLKRKKVTYLENFAVKPLKSHISSPLKGVQGKRMICLANLREQKDHFNLIHAFDIVHKENKDWTLHLCGQDFQDDYSAKLKTLIIEKNLQNHVFLLGSRVDVSAILHKCDIAVLSSKSEGLPVALLEYGLHKLPSVVTDVGACAEVVKDYGIVVTPEDPAALAAAMMELINNKDKRISYGHSFFSHVVDNYGSDRYVKQLMNIYNAPN</sequence>
<evidence type="ECO:0000259" key="2">
    <source>
        <dbReference type="Pfam" id="PF13439"/>
    </source>
</evidence>
<dbReference type="Proteomes" id="UP000196102">
    <property type="component" value="Unassembled WGS sequence"/>
</dbReference>
<dbReference type="CDD" id="cd03811">
    <property type="entry name" value="GT4_GT28_WabH-like"/>
    <property type="match status" value="1"/>
</dbReference>
<dbReference type="Pfam" id="PF13439">
    <property type="entry name" value="Glyco_transf_4"/>
    <property type="match status" value="1"/>
</dbReference>
<protein>
    <submittedName>
        <fullName evidence="3">Glycosyl transferase</fullName>
    </submittedName>
</protein>
<evidence type="ECO:0000313" key="3">
    <source>
        <dbReference type="EMBL" id="OUS17513.1"/>
    </source>
</evidence>
<accession>A0A1Z8B4M5</accession>
<dbReference type="PANTHER" id="PTHR12526">
    <property type="entry name" value="GLYCOSYLTRANSFERASE"/>
    <property type="match status" value="1"/>
</dbReference>
<name>A0A1Z8B4M5_9FLAO</name>
<dbReference type="SUPFAM" id="SSF53756">
    <property type="entry name" value="UDP-Glycosyltransferase/glycogen phosphorylase"/>
    <property type="match status" value="1"/>
</dbReference>
<dbReference type="Gene3D" id="3.40.50.2000">
    <property type="entry name" value="Glycogen Phosphorylase B"/>
    <property type="match status" value="2"/>
</dbReference>
<dbReference type="Pfam" id="PF00534">
    <property type="entry name" value="Glycos_transf_1"/>
    <property type="match status" value="1"/>
</dbReference>
<evidence type="ECO:0000313" key="4">
    <source>
        <dbReference type="Proteomes" id="UP000196102"/>
    </source>
</evidence>
<organism evidence="3 4">
    <name type="scientific">Nonlabens dokdonensis</name>
    <dbReference type="NCBI Taxonomy" id="328515"/>
    <lineage>
        <taxon>Bacteria</taxon>
        <taxon>Pseudomonadati</taxon>
        <taxon>Bacteroidota</taxon>
        <taxon>Flavobacteriia</taxon>
        <taxon>Flavobacteriales</taxon>
        <taxon>Flavobacteriaceae</taxon>
        <taxon>Nonlabens</taxon>
    </lineage>
</organism>
<dbReference type="InterPro" id="IPR028098">
    <property type="entry name" value="Glyco_trans_4-like_N"/>
</dbReference>
<dbReference type="GO" id="GO:0016757">
    <property type="term" value="F:glycosyltransferase activity"/>
    <property type="evidence" value="ECO:0007669"/>
    <property type="project" value="InterPro"/>
</dbReference>
<dbReference type="EMBL" id="MAAX01000078">
    <property type="protein sequence ID" value="OUS17513.1"/>
    <property type="molecule type" value="Genomic_DNA"/>
</dbReference>
<dbReference type="AlphaFoldDB" id="A0A1Z8B4M5"/>
<dbReference type="InterPro" id="IPR001296">
    <property type="entry name" value="Glyco_trans_1"/>
</dbReference>
<dbReference type="RefSeq" id="WP_303686270.1">
    <property type="nucleotide sequence ID" value="NZ_CAJXYO010000041.1"/>
</dbReference>